<keyword evidence="3" id="KW-0472">Membrane</keyword>
<evidence type="ECO:0000259" key="5">
    <source>
        <dbReference type="Pfam" id="PF13609"/>
    </source>
</evidence>
<evidence type="ECO:0000256" key="2">
    <source>
        <dbReference type="ARBA" id="ARBA00022729"/>
    </source>
</evidence>
<dbReference type="Gene3D" id="2.40.160.10">
    <property type="entry name" value="Porin"/>
    <property type="match status" value="1"/>
</dbReference>
<evidence type="ECO:0000256" key="1">
    <source>
        <dbReference type="ARBA" id="ARBA00004571"/>
    </source>
</evidence>
<dbReference type="PANTHER" id="PTHR34501">
    <property type="entry name" value="PROTEIN YDDL-RELATED"/>
    <property type="match status" value="1"/>
</dbReference>
<dbReference type="InterPro" id="IPR033900">
    <property type="entry name" value="Gram_neg_porin_domain"/>
</dbReference>
<dbReference type="PANTHER" id="PTHR34501:SF2">
    <property type="entry name" value="OUTER MEMBRANE PORIN F-RELATED"/>
    <property type="match status" value="1"/>
</dbReference>
<keyword evidence="2 4" id="KW-0732">Signal</keyword>
<dbReference type="GO" id="GO:0009279">
    <property type="term" value="C:cell outer membrane"/>
    <property type="evidence" value="ECO:0007669"/>
    <property type="project" value="UniProtKB-SubCell"/>
</dbReference>
<sequence>MKKTILASAIAAATFSGAALAQESNLPTVYGNIQYALTYNDVENEAGQKFNGLEHFDNGTTLGVAHEHEIAPGIKGFLKLELEGINADDKSKSSGIDGLDEAYIGVQGDNFGKVWVGSDDSLYERNIVIIGNFHEVGSDIFGNYDTGEGDLIQYESPSFGGLTLGAAVQVNGDSDTKSSDTFEGRVPALDENGNVIPGEFVTVAEDRSSGDKSFPYQLAATYEVDALKLAFAMDSNDGSAGDNENSYGLSATYGMDDLTLIGEYQTRKDDSDIFGVMGVYTLGANQFALAYQMEDDDVTGDKNDTITIQALHNLSSNMYVYVEGYISSADADKDYEVGSFAAEGDERSTLALGAVYYF</sequence>
<gene>
    <name evidence="6" type="ORF">B9Q17_07325</name>
</gene>
<dbReference type="InterPro" id="IPR023614">
    <property type="entry name" value="Porin_dom_sf"/>
</dbReference>
<dbReference type="SUPFAM" id="SSF56935">
    <property type="entry name" value="Porins"/>
    <property type="match status" value="1"/>
</dbReference>
<dbReference type="Proteomes" id="UP000216984">
    <property type="component" value="Unassembled WGS sequence"/>
</dbReference>
<reference evidence="6 7" key="1">
    <citation type="submission" date="2017-06" db="EMBL/GenBank/DDBJ databases">
        <title>Draft genome sequence of the halophilic bacterium Marinobacter vinifirmus FB1.</title>
        <authorList>
            <person name="Stepanov V.G."/>
            <person name="Roberts D.J."/>
            <person name="Fox G.E."/>
        </authorList>
    </citation>
    <scope>NUCLEOTIDE SEQUENCE [LARGE SCALE GENOMIC DNA]</scope>
    <source>
        <strain evidence="6 7">FB1</strain>
    </source>
</reference>
<dbReference type="AlphaFoldDB" id="A0A7Z1DSZ9"/>
<dbReference type="GO" id="GO:0015288">
    <property type="term" value="F:porin activity"/>
    <property type="evidence" value="ECO:0007669"/>
    <property type="project" value="InterPro"/>
</dbReference>
<name>A0A7Z1DSZ9_9GAMM</name>
<dbReference type="CDD" id="cd00342">
    <property type="entry name" value="gram_neg_porins"/>
    <property type="match status" value="1"/>
</dbReference>
<comment type="subcellular location">
    <subcellularLocation>
        <location evidence="1">Cell outer membrane</location>
        <topology evidence="1">Multi-pass membrane protein</topology>
    </subcellularLocation>
</comment>
<protein>
    <submittedName>
        <fullName evidence="6">Porin</fullName>
    </submittedName>
</protein>
<evidence type="ECO:0000313" key="7">
    <source>
        <dbReference type="Proteomes" id="UP000216984"/>
    </source>
</evidence>
<dbReference type="EMBL" id="NEFY01000010">
    <property type="protein sequence ID" value="OZC35479.1"/>
    <property type="molecule type" value="Genomic_DNA"/>
</dbReference>
<organism evidence="6 7">
    <name type="scientific">Marinobacter vinifirmus</name>
    <dbReference type="NCBI Taxonomy" id="355591"/>
    <lineage>
        <taxon>Bacteria</taxon>
        <taxon>Pseudomonadati</taxon>
        <taxon>Pseudomonadota</taxon>
        <taxon>Gammaproteobacteria</taxon>
        <taxon>Pseudomonadales</taxon>
        <taxon>Marinobacteraceae</taxon>
        <taxon>Marinobacter</taxon>
    </lineage>
</organism>
<evidence type="ECO:0000256" key="3">
    <source>
        <dbReference type="ARBA" id="ARBA00023136"/>
    </source>
</evidence>
<accession>A0A7Z1DSZ9</accession>
<evidence type="ECO:0000313" key="6">
    <source>
        <dbReference type="EMBL" id="OZC35479.1"/>
    </source>
</evidence>
<proteinExistence type="predicted"/>
<feature type="signal peptide" evidence="4">
    <location>
        <begin position="1"/>
        <end position="21"/>
    </location>
</feature>
<dbReference type="InterPro" id="IPR050298">
    <property type="entry name" value="Gram-neg_bact_OMP"/>
</dbReference>
<dbReference type="RefSeq" id="WP_094625510.1">
    <property type="nucleotide sequence ID" value="NZ_NEFY01000010.1"/>
</dbReference>
<comment type="caution">
    <text evidence="6">The sequence shown here is derived from an EMBL/GenBank/DDBJ whole genome shotgun (WGS) entry which is preliminary data.</text>
</comment>
<feature type="chain" id="PRO_5031023062" evidence="4">
    <location>
        <begin position="22"/>
        <end position="358"/>
    </location>
</feature>
<evidence type="ECO:0000256" key="4">
    <source>
        <dbReference type="SAM" id="SignalP"/>
    </source>
</evidence>
<keyword evidence="7" id="KW-1185">Reference proteome</keyword>
<feature type="domain" description="Porin" evidence="5">
    <location>
        <begin position="9"/>
        <end position="324"/>
    </location>
</feature>
<dbReference type="Pfam" id="PF13609">
    <property type="entry name" value="Porin_4"/>
    <property type="match status" value="1"/>
</dbReference>